<dbReference type="PANTHER" id="PTHR10744">
    <property type="entry name" value="40S RIBOSOMAL PROTEIN S11 FAMILY MEMBER"/>
    <property type="match status" value="1"/>
</dbReference>
<dbReference type="NCBIfam" id="NF004123">
    <property type="entry name" value="PRK05610.1"/>
    <property type="match status" value="1"/>
</dbReference>
<proteinExistence type="inferred from homology"/>
<feature type="region of interest" description="Disordered" evidence="8">
    <location>
        <begin position="1"/>
        <end position="26"/>
    </location>
</feature>
<dbReference type="Pfam" id="PF00366">
    <property type="entry name" value="Ribosomal_S17"/>
    <property type="match status" value="1"/>
</dbReference>
<dbReference type="InterPro" id="IPR000266">
    <property type="entry name" value="Ribosomal_uS17"/>
</dbReference>
<evidence type="ECO:0000256" key="1">
    <source>
        <dbReference type="ARBA" id="ARBA00010254"/>
    </source>
</evidence>
<reference evidence="9 10" key="1">
    <citation type="journal article" date="2009" name="PLoS ONE">
        <title>Complete genome sequence of the aerobic CO-oxidizing thermophile Thermomicrobium roseum.</title>
        <authorList>
            <person name="Wu D."/>
            <person name="Raymond J."/>
            <person name="Wu M."/>
            <person name="Chatterji S."/>
            <person name="Ren Q."/>
            <person name="Graham J.E."/>
            <person name="Bryant D.A."/>
            <person name="Robb F."/>
            <person name="Colman A."/>
            <person name="Tallon L.J."/>
            <person name="Badger J.H."/>
            <person name="Madupu R."/>
            <person name="Ward N.L."/>
            <person name="Eisen J.A."/>
        </authorList>
    </citation>
    <scope>NUCLEOTIDE SEQUENCE [LARGE SCALE GENOMIC DNA]</scope>
    <source>
        <strain evidence="10">ATCC 27502 / DSM 5159 / P-2</strain>
    </source>
</reference>
<dbReference type="eggNOG" id="COG0186">
    <property type="taxonomic scope" value="Bacteria"/>
</dbReference>
<dbReference type="GO" id="GO:0022627">
    <property type="term" value="C:cytosolic small ribosomal subunit"/>
    <property type="evidence" value="ECO:0007669"/>
    <property type="project" value="UniProtKB-UniRule"/>
</dbReference>
<dbReference type="HAMAP" id="MF_01345_B">
    <property type="entry name" value="Ribosomal_uS17_B"/>
    <property type="match status" value="1"/>
</dbReference>
<evidence type="ECO:0000256" key="8">
    <source>
        <dbReference type="SAM" id="MobiDB-lite"/>
    </source>
</evidence>
<keyword evidence="10" id="KW-1185">Reference proteome</keyword>
<evidence type="ECO:0000256" key="4">
    <source>
        <dbReference type="ARBA" id="ARBA00022980"/>
    </source>
</evidence>
<evidence type="ECO:0000256" key="3">
    <source>
        <dbReference type="ARBA" id="ARBA00022884"/>
    </source>
</evidence>
<feature type="compositionally biased region" description="Basic and acidic residues" evidence="8">
    <location>
        <begin position="1"/>
        <end position="10"/>
    </location>
</feature>
<dbReference type="Gene3D" id="2.40.50.140">
    <property type="entry name" value="Nucleic acid-binding proteins"/>
    <property type="match status" value="1"/>
</dbReference>
<dbReference type="GO" id="GO:0006412">
    <property type="term" value="P:translation"/>
    <property type="evidence" value="ECO:0007669"/>
    <property type="project" value="UniProtKB-UniRule"/>
</dbReference>
<dbReference type="PROSITE" id="PS00056">
    <property type="entry name" value="RIBOSOMAL_S17"/>
    <property type="match status" value="1"/>
</dbReference>
<sequence length="119" mass="14058">MDGHTGETREPGATQPQRQKRRLTKVGRVVSDKMDKTVVVAVDYWRRHPLYKKTVRRTSKFYAHDEYNLCRIGDLVLIEETRPISKLKRWVVRQILERATPEVQAELIEEREREGEVEA</sequence>
<dbReference type="GO" id="GO:0003735">
    <property type="term" value="F:structural constituent of ribosome"/>
    <property type="evidence" value="ECO:0007669"/>
    <property type="project" value="UniProtKB-UniRule"/>
</dbReference>
<keyword evidence="4 6" id="KW-0689">Ribosomal protein</keyword>
<evidence type="ECO:0000256" key="5">
    <source>
        <dbReference type="ARBA" id="ARBA00023274"/>
    </source>
</evidence>
<dbReference type="GO" id="GO:0019843">
    <property type="term" value="F:rRNA binding"/>
    <property type="evidence" value="ECO:0007669"/>
    <property type="project" value="UniProtKB-UniRule"/>
</dbReference>
<dbReference type="SUPFAM" id="SSF50249">
    <property type="entry name" value="Nucleic acid-binding proteins"/>
    <property type="match status" value="1"/>
</dbReference>
<dbReference type="KEGG" id="tro:trd_0975"/>
<evidence type="ECO:0000256" key="6">
    <source>
        <dbReference type="HAMAP-Rule" id="MF_01345"/>
    </source>
</evidence>
<dbReference type="InterPro" id="IPR019979">
    <property type="entry name" value="Ribosomal_uS17_CS"/>
</dbReference>
<evidence type="ECO:0000313" key="9">
    <source>
        <dbReference type="EMBL" id="ACM06139.1"/>
    </source>
</evidence>
<dbReference type="InterPro" id="IPR019984">
    <property type="entry name" value="Ribosomal_uS17_bact/chlr"/>
</dbReference>
<comment type="similarity">
    <text evidence="1 6 7">Belongs to the universal ribosomal protein uS17 family.</text>
</comment>
<dbReference type="AlphaFoldDB" id="B9KZX8"/>
<dbReference type="HOGENOM" id="CLU_073626_1_2_0"/>
<comment type="subunit">
    <text evidence="6">Part of the 30S ribosomal subunit.</text>
</comment>
<dbReference type="Proteomes" id="UP000000447">
    <property type="component" value="Chromosome"/>
</dbReference>
<dbReference type="EMBL" id="CP001275">
    <property type="protein sequence ID" value="ACM06139.1"/>
    <property type="molecule type" value="Genomic_DNA"/>
</dbReference>
<gene>
    <name evidence="6" type="primary">rpsQ</name>
    <name evidence="9" type="ordered locus">trd_0975</name>
</gene>
<dbReference type="PRINTS" id="PR00973">
    <property type="entry name" value="RIBOSOMALS17"/>
</dbReference>
<comment type="function">
    <text evidence="6">One of the primary rRNA binding proteins, it binds specifically to the 5'-end of 16S ribosomal RNA.</text>
</comment>
<accession>B9KZX8</accession>
<keyword evidence="5 6" id="KW-0687">Ribonucleoprotein</keyword>
<evidence type="ECO:0000256" key="7">
    <source>
        <dbReference type="RuleBase" id="RU003872"/>
    </source>
</evidence>
<dbReference type="PANTHER" id="PTHR10744:SF1">
    <property type="entry name" value="SMALL RIBOSOMAL SUBUNIT PROTEIN US17M"/>
    <property type="match status" value="1"/>
</dbReference>
<keyword evidence="3 6" id="KW-0694">RNA-binding</keyword>
<dbReference type="InterPro" id="IPR012340">
    <property type="entry name" value="NA-bd_OB-fold"/>
</dbReference>
<dbReference type="STRING" id="309801.trd_0975"/>
<evidence type="ECO:0000256" key="2">
    <source>
        <dbReference type="ARBA" id="ARBA00022730"/>
    </source>
</evidence>
<dbReference type="NCBIfam" id="TIGR03635">
    <property type="entry name" value="uS17_bact"/>
    <property type="match status" value="1"/>
</dbReference>
<dbReference type="RefSeq" id="WP_015921939.1">
    <property type="nucleotide sequence ID" value="NC_011959.1"/>
</dbReference>
<name>B9KZX8_THERP</name>
<organism evidence="9 10">
    <name type="scientific">Thermomicrobium roseum (strain ATCC 27502 / DSM 5159 / P-2)</name>
    <dbReference type="NCBI Taxonomy" id="309801"/>
    <lineage>
        <taxon>Bacteria</taxon>
        <taxon>Pseudomonadati</taxon>
        <taxon>Thermomicrobiota</taxon>
        <taxon>Thermomicrobia</taxon>
        <taxon>Thermomicrobiales</taxon>
        <taxon>Thermomicrobiaceae</taxon>
        <taxon>Thermomicrobium</taxon>
    </lineage>
</organism>
<protein>
    <recommendedName>
        <fullName evidence="6">Small ribosomal subunit protein uS17</fullName>
    </recommendedName>
</protein>
<dbReference type="CDD" id="cd00364">
    <property type="entry name" value="Ribosomal_uS17"/>
    <property type="match status" value="1"/>
</dbReference>
<keyword evidence="2 6" id="KW-0699">rRNA-binding</keyword>
<evidence type="ECO:0000313" key="10">
    <source>
        <dbReference type="Proteomes" id="UP000000447"/>
    </source>
</evidence>